<comment type="caution">
    <text evidence="2">The sequence shown here is derived from an EMBL/GenBank/DDBJ whole genome shotgun (WGS) entry which is preliminary data.</text>
</comment>
<proteinExistence type="predicted"/>
<reference evidence="2 3" key="1">
    <citation type="journal article" date="2013" name="Genome Announc.">
        <title>Draft Genome Sequence of Arcticibacter svalbardensis Strain MN12-7T, a Member of the Family Sphingobacteriaceae Isolated from an Arctic Soil Sample.</title>
        <authorList>
            <person name="Shivaji S."/>
            <person name="Ara S."/>
            <person name="Prasad S."/>
            <person name="Manasa B.P."/>
            <person name="Begum Z."/>
            <person name="Singh A."/>
            <person name="Kumar Pinnaka A."/>
        </authorList>
    </citation>
    <scope>NUCLEOTIDE SEQUENCE [LARGE SCALE GENOMIC DNA]</scope>
    <source>
        <strain evidence="2 3">MN12-7</strain>
    </source>
</reference>
<dbReference type="eggNOG" id="ENOG5034404">
    <property type="taxonomic scope" value="Bacteria"/>
</dbReference>
<dbReference type="AlphaFoldDB" id="R9GW62"/>
<evidence type="ECO:0000313" key="3">
    <source>
        <dbReference type="Proteomes" id="UP000014174"/>
    </source>
</evidence>
<sequence>MIKKIRIIYLATILPVLLLSACEKDGTPMLPAIKAFNENFNISGFVIGDTIVQYFDNVKIREYYGQVRTVRTGNQLAFTTDEINMELKRKSTGETIYRQTFNINDKQSIVPPFYFDGLKFNEGYAYPVPKENEYTANFYVESNGSSAPVDINIEVLEYYEDSTKPDPIVVVHTTTIPLAENVQPGSWTPYLKIPVPMVIPEQDDHYLYPIVVVRDSKTKDYYISKNRDMSVISLEIPYDGVSPGKVQSIYLNRKTSIEKVTYLESFDLVQLFPR</sequence>
<feature type="chain" id="PRO_5004472366" description="DUF3823 domain-containing protein" evidence="1">
    <location>
        <begin position="22"/>
        <end position="274"/>
    </location>
</feature>
<keyword evidence="3" id="KW-1185">Reference proteome</keyword>
<evidence type="ECO:0008006" key="4">
    <source>
        <dbReference type="Google" id="ProtNLM"/>
    </source>
</evidence>
<name>R9GW62_9SPHI</name>
<protein>
    <recommendedName>
        <fullName evidence="4">DUF3823 domain-containing protein</fullName>
    </recommendedName>
</protein>
<organism evidence="2 3">
    <name type="scientific">Arcticibacter svalbardensis MN12-7</name>
    <dbReference type="NCBI Taxonomy" id="1150600"/>
    <lineage>
        <taxon>Bacteria</taxon>
        <taxon>Pseudomonadati</taxon>
        <taxon>Bacteroidota</taxon>
        <taxon>Sphingobacteriia</taxon>
        <taxon>Sphingobacteriales</taxon>
        <taxon>Sphingobacteriaceae</taxon>
        <taxon>Arcticibacter</taxon>
    </lineage>
</organism>
<accession>R9GW62</accession>
<dbReference type="EMBL" id="AQPN01000043">
    <property type="protein sequence ID" value="EOR95760.1"/>
    <property type="molecule type" value="Genomic_DNA"/>
</dbReference>
<dbReference type="RefSeq" id="WP_016194317.1">
    <property type="nucleotide sequence ID" value="NZ_AQPN01000043.1"/>
</dbReference>
<evidence type="ECO:0000256" key="1">
    <source>
        <dbReference type="SAM" id="SignalP"/>
    </source>
</evidence>
<gene>
    <name evidence="2" type="ORF">ADIARSV_1073</name>
</gene>
<dbReference type="PROSITE" id="PS51257">
    <property type="entry name" value="PROKAR_LIPOPROTEIN"/>
    <property type="match status" value="1"/>
</dbReference>
<feature type="signal peptide" evidence="1">
    <location>
        <begin position="1"/>
        <end position="21"/>
    </location>
</feature>
<keyword evidence="1" id="KW-0732">Signal</keyword>
<dbReference type="STRING" id="1150600.ADIARSV_1073"/>
<dbReference type="Proteomes" id="UP000014174">
    <property type="component" value="Unassembled WGS sequence"/>
</dbReference>
<evidence type="ECO:0000313" key="2">
    <source>
        <dbReference type="EMBL" id="EOR95760.1"/>
    </source>
</evidence>
<dbReference type="OrthoDB" id="670470at2"/>